<proteinExistence type="predicted"/>
<sequence>MGLNINGKPNKINSTYQQMTGVRELYMKKHVQVLNIIGDGDSTYKVEKINGKNAQHSKLHENAQVDQALIKFLWNK</sequence>
<name>A0A135Z190_9LACO</name>
<dbReference type="EMBL" id="SCLX01000112">
    <property type="protein sequence ID" value="RXF54724.1"/>
    <property type="molecule type" value="Genomic_DNA"/>
</dbReference>
<dbReference type="EMBL" id="JBETVU010000012">
    <property type="protein sequence ID" value="MES5149397.1"/>
    <property type="molecule type" value="Genomic_DNA"/>
</dbReference>
<dbReference type="GO" id="GO:0016787">
    <property type="term" value="F:hydrolase activity"/>
    <property type="evidence" value="ECO:0007669"/>
    <property type="project" value="UniProtKB-KW"/>
</dbReference>
<comment type="caution">
    <text evidence="3">The sequence shown here is derived from an EMBL/GenBank/DDBJ whole genome shotgun (WGS) entry which is preliminary data.</text>
</comment>
<keyword evidence="5" id="KW-1185">Reference proteome</keyword>
<dbReference type="EMBL" id="JBETVU010000010">
    <property type="protein sequence ID" value="MES5148542.1"/>
    <property type="molecule type" value="Genomic_DNA"/>
</dbReference>
<dbReference type="Proteomes" id="UP001434419">
    <property type="component" value="Unassembled WGS sequence"/>
</dbReference>
<dbReference type="Proteomes" id="UP000289808">
    <property type="component" value="Unassembled WGS sequence"/>
</dbReference>
<dbReference type="Pfam" id="PF06028">
    <property type="entry name" value="DUF915"/>
    <property type="match status" value="1"/>
</dbReference>
<evidence type="ECO:0000313" key="5">
    <source>
        <dbReference type="Proteomes" id="UP001434419"/>
    </source>
</evidence>
<dbReference type="InterPro" id="IPR010315">
    <property type="entry name" value="DUF915_hydro-like"/>
</dbReference>
<reference evidence="1" key="2">
    <citation type="submission" date="2024-06" db="EMBL/GenBank/DDBJ databases">
        <title>Vaginal Lactobacillus fatty acid response mechanisms reveal a metabolite-targeted strategy for bacterial vaginosis treatment.</title>
        <authorList>
            <person name="Zhu M."/>
            <person name="Blainey P.C."/>
            <person name="Bloom S.M."/>
            <person name="Kwon D.S."/>
        </authorList>
    </citation>
    <scope>NUCLEOTIDE SEQUENCE</scope>
    <source>
        <strain evidence="1">194_F1_1</strain>
    </source>
</reference>
<accession>A0A135Z190</accession>
<evidence type="ECO:0000313" key="4">
    <source>
        <dbReference type="Proteomes" id="UP000289808"/>
    </source>
</evidence>
<dbReference type="Gene3D" id="3.40.50.1820">
    <property type="entry name" value="alpha/beta hydrolase"/>
    <property type="match status" value="1"/>
</dbReference>
<evidence type="ECO:0000313" key="1">
    <source>
        <dbReference type="EMBL" id="MES5148542.1"/>
    </source>
</evidence>
<dbReference type="AlphaFoldDB" id="A0A135Z190"/>
<gene>
    <name evidence="1" type="ORF">ABVC42_01040</name>
    <name evidence="2" type="ORF">ABVC42_05580</name>
    <name evidence="3" type="ORF">ERD32_11540</name>
</gene>
<protein>
    <submittedName>
        <fullName evidence="3">Alpha/beta hydrolase</fullName>
    </submittedName>
</protein>
<reference evidence="3 4" key="1">
    <citation type="submission" date="2019-01" db="EMBL/GenBank/DDBJ databases">
        <title>The genome sequence of Lactobacillus crispatus L49.</title>
        <authorList>
            <person name="Zhong J."/>
            <person name="Zhang J."/>
        </authorList>
    </citation>
    <scope>NUCLEOTIDE SEQUENCE [LARGE SCALE GENOMIC DNA]</scope>
    <source>
        <strain evidence="3 4">L49</strain>
    </source>
</reference>
<evidence type="ECO:0000313" key="2">
    <source>
        <dbReference type="EMBL" id="MES5149397.1"/>
    </source>
</evidence>
<dbReference type="InterPro" id="IPR029058">
    <property type="entry name" value="AB_hydrolase_fold"/>
</dbReference>
<keyword evidence="3" id="KW-0378">Hydrolase</keyword>
<organism evidence="3 4">
    <name type="scientific">Lactobacillus crispatus</name>
    <dbReference type="NCBI Taxonomy" id="47770"/>
    <lineage>
        <taxon>Bacteria</taxon>
        <taxon>Bacillati</taxon>
        <taxon>Bacillota</taxon>
        <taxon>Bacilli</taxon>
        <taxon>Lactobacillales</taxon>
        <taxon>Lactobacillaceae</taxon>
        <taxon>Lactobacillus</taxon>
    </lineage>
</organism>
<evidence type="ECO:0000313" key="3">
    <source>
        <dbReference type="EMBL" id="RXF54724.1"/>
    </source>
</evidence>